<feature type="compositionally biased region" description="Polar residues" evidence="1">
    <location>
        <begin position="445"/>
        <end position="457"/>
    </location>
</feature>
<dbReference type="PANTHER" id="PTHR47649">
    <property type="entry name" value="RIBONUCLEASE D"/>
    <property type="match status" value="1"/>
</dbReference>
<accession>A0A7J6L640</accession>
<dbReference type="InterPro" id="IPR002562">
    <property type="entry name" value="3'-5'_exonuclease_dom"/>
</dbReference>
<dbReference type="InterPro" id="IPR036397">
    <property type="entry name" value="RNaseH_sf"/>
</dbReference>
<feature type="domain" description="3'-5' exonuclease" evidence="2">
    <location>
        <begin position="192"/>
        <end position="426"/>
    </location>
</feature>
<dbReference type="GO" id="GO:0006139">
    <property type="term" value="P:nucleobase-containing compound metabolic process"/>
    <property type="evidence" value="ECO:0007669"/>
    <property type="project" value="InterPro"/>
</dbReference>
<dbReference type="InterPro" id="IPR012337">
    <property type="entry name" value="RNaseH-like_sf"/>
</dbReference>
<protein>
    <recommendedName>
        <fullName evidence="2">3'-5' exonuclease domain-containing protein</fullName>
    </recommendedName>
</protein>
<dbReference type="GO" id="GO:0003676">
    <property type="term" value="F:nucleic acid binding"/>
    <property type="evidence" value="ECO:0007669"/>
    <property type="project" value="InterPro"/>
</dbReference>
<dbReference type="InterPro" id="IPR051086">
    <property type="entry name" value="RNase_D-like"/>
</dbReference>
<proteinExistence type="predicted"/>
<evidence type="ECO:0000256" key="1">
    <source>
        <dbReference type="SAM" id="MobiDB-lite"/>
    </source>
</evidence>
<dbReference type="GO" id="GO:0008408">
    <property type="term" value="F:3'-5' exonuclease activity"/>
    <property type="evidence" value="ECO:0007669"/>
    <property type="project" value="InterPro"/>
</dbReference>
<dbReference type="AlphaFoldDB" id="A0A7J6L640"/>
<gene>
    <name evidence="3" type="ORF">FOL47_009852</name>
</gene>
<keyword evidence="4" id="KW-1185">Reference proteome</keyword>
<organism evidence="3 4">
    <name type="scientific">Perkinsus chesapeaki</name>
    <name type="common">Clam parasite</name>
    <name type="synonym">Perkinsus andrewsi</name>
    <dbReference type="NCBI Taxonomy" id="330153"/>
    <lineage>
        <taxon>Eukaryota</taxon>
        <taxon>Sar</taxon>
        <taxon>Alveolata</taxon>
        <taxon>Perkinsozoa</taxon>
        <taxon>Perkinsea</taxon>
        <taxon>Perkinsida</taxon>
        <taxon>Perkinsidae</taxon>
        <taxon>Perkinsus</taxon>
    </lineage>
</organism>
<dbReference type="OrthoDB" id="431948at2759"/>
<sequence length="762" mass="84584">MPPSSSSSTASTASHHLYVTHEDVIAKLESEGAAYDTSEDDVNDCIDLKCMVYDLNTDASPFHTVLVCLDSSNRVDESSVLARLGLATAPRGTLTMTSDCEASVGQVSGSIGPLCLPDSDGVVCLVTSDLVSSKLPIRISAGFGEHIYLKEPSSLLHLLDASQVLLLDVNAWLISPAAAAARFDPSSSDGGIGVITSKEQLKAFAELWSDGITIVGVDSERDPETQAISLIQMSVYSIEGLHKDAIIDVTGGGEAWIDWGLGWGIEVQVFDDKDFLGRELEDLFVSFNSLKLLHSAVNDLRHFELPTCPAVAVAVHHIQNSTPTIYKSASKNSFGKSWMEGNFEACDSIRDRVNNLLDTQVLGSCLGQDRLGLAKLAERYLGVKMDKTLQTADWSRRPLTDEMLNYGIGDARVLLPLIKAMTEQAEDTKIIPLTMHNSVLGKTVGRNSLKSNRSANPSRERRGGRSWHVKKPVYGNVALEDPTGLLMCRISKQKSNWYVRKNLADEVEAGKIRLRFFPKGPGHAGNSVYLNKRENICVVCGSDQFISRHFIVPNCYRKHLPPEYKSHCPYDIVLMCSNCKVKANMHSDELREKYAVEFEAPVQGVGCRNTGLYKARRAARILLSKDGPRMPEAKREEFWQALHDVGIYDDPNEAFSLSEDGKEEYSGKKGNTDSTYESHGEVVVKKLGDKWPEFVAAWRKDFVDFMKPEHLPEDWSPDRDWRLVSEVELEEERRIMYAKHLRDLGEDVPVNEKPIRPTINGH</sequence>
<dbReference type="EMBL" id="JAAPAO010000714">
    <property type="protein sequence ID" value="KAF4654668.1"/>
    <property type="molecule type" value="Genomic_DNA"/>
</dbReference>
<reference evidence="3 4" key="1">
    <citation type="submission" date="2020-04" db="EMBL/GenBank/DDBJ databases">
        <title>Perkinsus chesapeaki whole genome sequence.</title>
        <authorList>
            <person name="Bogema D.R."/>
        </authorList>
    </citation>
    <scope>NUCLEOTIDE SEQUENCE [LARGE SCALE GENOMIC DNA]</scope>
    <source>
        <strain evidence="3">ATCC PRA-425</strain>
    </source>
</reference>
<dbReference type="PANTHER" id="PTHR47649:SF1">
    <property type="entry name" value="RIBONUCLEASE D"/>
    <property type="match status" value="1"/>
</dbReference>
<comment type="caution">
    <text evidence="3">The sequence shown here is derived from an EMBL/GenBank/DDBJ whole genome shotgun (WGS) entry which is preliminary data.</text>
</comment>
<dbReference type="SUPFAM" id="SSF53098">
    <property type="entry name" value="Ribonuclease H-like"/>
    <property type="match status" value="1"/>
</dbReference>
<dbReference type="SMART" id="SM00474">
    <property type="entry name" value="35EXOc"/>
    <property type="match status" value="1"/>
</dbReference>
<evidence type="ECO:0000313" key="4">
    <source>
        <dbReference type="Proteomes" id="UP000591131"/>
    </source>
</evidence>
<dbReference type="Proteomes" id="UP000591131">
    <property type="component" value="Unassembled WGS sequence"/>
</dbReference>
<dbReference type="Gene3D" id="3.30.420.10">
    <property type="entry name" value="Ribonuclease H-like superfamily/Ribonuclease H"/>
    <property type="match status" value="1"/>
</dbReference>
<evidence type="ECO:0000313" key="3">
    <source>
        <dbReference type="EMBL" id="KAF4654668.1"/>
    </source>
</evidence>
<name>A0A7J6L640_PERCH</name>
<feature type="region of interest" description="Disordered" evidence="1">
    <location>
        <begin position="442"/>
        <end position="466"/>
    </location>
</feature>
<dbReference type="Pfam" id="PF01612">
    <property type="entry name" value="DNA_pol_A_exo1"/>
    <property type="match status" value="1"/>
</dbReference>
<evidence type="ECO:0000259" key="2">
    <source>
        <dbReference type="SMART" id="SM00474"/>
    </source>
</evidence>